<evidence type="ECO:0000256" key="1">
    <source>
        <dbReference type="ARBA" id="ARBA00023015"/>
    </source>
</evidence>
<dbReference type="InterPro" id="IPR018060">
    <property type="entry name" value="HTH_AraC"/>
</dbReference>
<reference evidence="6" key="1">
    <citation type="submission" date="2018-07" db="EMBL/GenBank/DDBJ databases">
        <title>Genome sequence of Erythrobacter strain YH-07, an antagonistic bacterium isolated from Yellow Sea.</title>
        <authorList>
            <person name="Tang T."/>
            <person name="Liu Q."/>
            <person name="Sun X."/>
        </authorList>
    </citation>
    <scope>NUCLEOTIDE SEQUENCE [LARGE SCALE GENOMIC DNA]</scope>
    <source>
        <strain evidence="6">YH-07</strain>
    </source>
</reference>
<keyword evidence="2" id="KW-0238">DNA-binding</keyword>
<dbReference type="KEGG" id="err:DVR09_14030"/>
<dbReference type="Pfam" id="PF12833">
    <property type="entry name" value="HTH_18"/>
    <property type="match status" value="1"/>
</dbReference>
<gene>
    <name evidence="5" type="ORF">DVR09_14030</name>
</gene>
<organism evidence="5 6">
    <name type="scientific">Erythrobacter aureus</name>
    <dbReference type="NCBI Taxonomy" id="2182384"/>
    <lineage>
        <taxon>Bacteria</taxon>
        <taxon>Pseudomonadati</taxon>
        <taxon>Pseudomonadota</taxon>
        <taxon>Alphaproteobacteria</taxon>
        <taxon>Sphingomonadales</taxon>
        <taxon>Erythrobacteraceae</taxon>
        <taxon>Erythrobacter/Porphyrobacter group</taxon>
        <taxon>Erythrobacter</taxon>
    </lineage>
</organism>
<dbReference type="GO" id="GO:0003700">
    <property type="term" value="F:DNA-binding transcription factor activity"/>
    <property type="evidence" value="ECO:0007669"/>
    <property type="project" value="InterPro"/>
</dbReference>
<dbReference type="PROSITE" id="PS01124">
    <property type="entry name" value="HTH_ARAC_FAMILY_2"/>
    <property type="match status" value="1"/>
</dbReference>
<evidence type="ECO:0000259" key="4">
    <source>
        <dbReference type="PROSITE" id="PS01124"/>
    </source>
</evidence>
<evidence type="ECO:0000313" key="5">
    <source>
        <dbReference type="EMBL" id="AXK43279.1"/>
    </source>
</evidence>
<dbReference type="Gene3D" id="1.10.10.60">
    <property type="entry name" value="Homeodomain-like"/>
    <property type="match status" value="1"/>
</dbReference>
<dbReference type="OrthoDB" id="2559672at2"/>
<dbReference type="RefSeq" id="WP_115417585.1">
    <property type="nucleotide sequence ID" value="NZ_CP031357.1"/>
</dbReference>
<dbReference type="EMBL" id="CP031357">
    <property type="protein sequence ID" value="AXK43279.1"/>
    <property type="molecule type" value="Genomic_DNA"/>
</dbReference>
<accession>A0A345YH77</accession>
<name>A0A345YH77_9SPHN</name>
<dbReference type="SMART" id="SM00342">
    <property type="entry name" value="HTH_ARAC"/>
    <property type="match status" value="1"/>
</dbReference>
<evidence type="ECO:0000256" key="3">
    <source>
        <dbReference type="ARBA" id="ARBA00023163"/>
    </source>
</evidence>
<dbReference type="Proteomes" id="UP000254508">
    <property type="component" value="Chromosome"/>
</dbReference>
<feature type="domain" description="HTH araC/xylS-type" evidence="4">
    <location>
        <begin position="119"/>
        <end position="202"/>
    </location>
</feature>
<evidence type="ECO:0000256" key="2">
    <source>
        <dbReference type="ARBA" id="ARBA00023125"/>
    </source>
</evidence>
<dbReference type="SUPFAM" id="SSF46689">
    <property type="entry name" value="Homeodomain-like"/>
    <property type="match status" value="1"/>
</dbReference>
<proteinExistence type="predicted"/>
<dbReference type="AlphaFoldDB" id="A0A345YH77"/>
<dbReference type="GO" id="GO:0043565">
    <property type="term" value="F:sequence-specific DNA binding"/>
    <property type="evidence" value="ECO:0007669"/>
    <property type="project" value="InterPro"/>
</dbReference>
<keyword evidence="6" id="KW-1185">Reference proteome</keyword>
<dbReference type="InterPro" id="IPR050204">
    <property type="entry name" value="AraC_XylS_family_regulators"/>
</dbReference>
<keyword evidence="3" id="KW-0804">Transcription</keyword>
<sequence>MAERLILEKWAFTARSAGYETIVPDGCRDVIIRKSIGLAPVVFVSGLDDFPRRIAVREGDSFIGLRLRPGVTVGADPGAVLAMDRADLDDMAAIRQALIACPRTTEALAALKSARGTADAARELGVSIRTFQRVVNEATGRSPAWWRRLARVRRVAAKIASIQARQDSLVEMAVDAGFSDQAHMTRELQHWLGTTPGQLRRGGPVAEALKARGYE</sequence>
<dbReference type="PANTHER" id="PTHR46796">
    <property type="entry name" value="HTH-TYPE TRANSCRIPTIONAL ACTIVATOR RHAS-RELATED"/>
    <property type="match status" value="1"/>
</dbReference>
<evidence type="ECO:0000313" key="6">
    <source>
        <dbReference type="Proteomes" id="UP000254508"/>
    </source>
</evidence>
<dbReference type="InterPro" id="IPR009057">
    <property type="entry name" value="Homeodomain-like_sf"/>
</dbReference>
<keyword evidence="1" id="KW-0805">Transcription regulation</keyword>
<protein>
    <submittedName>
        <fullName evidence="5">AraC family transcriptional regulator</fullName>
    </submittedName>
</protein>